<dbReference type="Proteomes" id="UP000244937">
    <property type="component" value="Chromosome"/>
</dbReference>
<gene>
    <name evidence="1" type="ORF">HYN49_00235</name>
</gene>
<organism evidence="1 2">
    <name type="scientific">Flavobacterium pallidum</name>
    <dbReference type="NCBI Taxonomy" id="2172098"/>
    <lineage>
        <taxon>Bacteria</taxon>
        <taxon>Pseudomonadati</taxon>
        <taxon>Bacteroidota</taxon>
        <taxon>Flavobacteriia</taxon>
        <taxon>Flavobacteriales</taxon>
        <taxon>Flavobacteriaceae</taxon>
        <taxon>Flavobacterium</taxon>
    </lineage>
</organism>
<keyword evidence="2" id="KW-1185">Reference proteome</keyword>
<dbReference type="EMBL" id="CP029187">
    <property type="protein sequence ID" value="AWI24441.1"/>
    <property type="molecule type" value="Genomic_DNA"/>
</dbReference>
<protein>
    <submittedName>
        <fullName evidence="1">CoF synthetase</fullName>
    </submittedName>
</protein>
<dbReference type="PANTHER" id="PTHR36932">
    <property type="entry name" value="CAPSULAR POLYSACCHARIDE BIOSYNTHESIS PROTEIN"/>
    <property type="match status" value="1"/>
</dbReference>
<dbReference type="OrthoDB" id="580775at2"/>
<proteinExistence type="predicted"/>
<sequence length="428" mass="48812">MAKFTEKLRKMAFGTVDALKGGHIQKHVDEIATSIAKGSPERAEKLQKILQHAVNTVPIYKGISPESIENFRVMDKNFIRENSASFLSSAFEEHQRIAAVTSGSTGTPFKVFHDRNKKSRNSADTIYFASRAGFSVGEKLYYFKIWSALNHKSFSLRYMQNITPVDVIHLDDNQIEKLIKEIENDGSDMGFLGYSSALELVARYLDKTYHGPVKAKVNSIISMSEGLNEYTKNTLTKFFGTQAVSRYSNIENGIIAQQETDGLLRFRINTASYHIEILGMDSDIPVKKGKLGRIVVTDFYNYAMPMIRYDTGDIGCLSTEDDNYLQTIEGRKLDLIYDTKGDLISSYIVYKNMWQYVEINQYQFVQYGPKDYLFKVNSDSAFGKEEKLVAEFKQYLGKDANFKVEYVDEIPLLSSGKRKKIMNTYHNK</sequence>
<evidence type="ECO:0000313" key="1">
    <source>
        <dbReference type="EMBL" id="AWI24441.1"/>
    </source>
</evidence>
<dbReference type="KEGG" id="fpal:HYN49_00235"/>
<dbReference type="PANTHER" id="PTHR36932:SF1">
    <property type="entry name" value="CAPSULAR POLYSACCHARIDE BIOSYNTHESIS PROTEIN"/>
    <property type="match status" value="1"/>
</dbReference>
<dbReference type="InterPro" id="IPR042099">
    <property type="entry name" value="ANL_N_sf"/>
</dbReference>
<reference evidence="1 2" key="1">
    <citation type="submission" date="2018-05" db="EMBL/GenBank/DDBJ databases">
        <title>Genome sequencing of Flavobacterium sp. HYN0049.</title>
        <authorList>
            <person name="Yi H."/>
            <person name="Baek C."/>
        </authorList>
    </citation>
    <scope>NUCLEOTIDE SEQUENCE [LARGE SCALE GENOMIC DNA]</scope>
    <source>
        <strain evidence="1 2">HYN0049</strain>
    </source>
</reference>
<dbReference type="AlphaFoldDB" id="A0A2S1SDH6"/>
<dbReference type="SUPFAM" id="SSF56801">
    <property type="entry name" value="Acetyl-CoA synthetase-like"/>
    <property type="match status" value="1"/>
</dbReference>
<dbReference type="Gene3D" id="3.40.50.12780">
    <property type="entry name" value="N-terminal domain of ligase-like"/>
    <property type="match status" value="1"/>
</dbReference>
<evidence type="ECO:0000313" key="2">
    <source>
        <dbReference type="Proteomes" id="UP000244937"/>
    </source>
</evidence>
<name>A0A2S1SDH6_9FLAO</name>
<dbReference type="InterPro" id="IPR053158">
    <property type="entry name" value="CapK_Type1_Caps_Biosynth"/>
</dbReference>
<accession>A0A2S1SDH6</accession>
<dbReference type="RefSeq" id="WP_108902250.1">
    <property type="nucleotide sequence ID" value="NZ_CP029187.1"/>
</dbReference>